<feature type="domain" description="Late embryogenesis abundant protein LEA-2 subgroup" evidence="7">
    <location>
        <begin position="127"/>
        <end position="226"/>
    </location>
</feature>
<accession>A0ABD3E3Y9</accession>
<dbReference type="Proteomes" id="UP001632038">
    <property type="component" value="Unassembled WGS sequence"/>
</dbReference>
<keyword evidence="3 6" id="KW-1133">Transmembrane helix</keyword>
<evidence type="ECO:0000313" key="9">
    <source>
        <dbReference type="Proteomes" id="UP001632038"/>
    </source>
</evidence>
<evidence type="ECO:0000256" key="5">
    <source>
        <dbReference type="SAM" id="MobiDB-lite"/>
    </source>
</evidence>
<feature type="transmembrane region" description="Helical" evidence="6">
    <location>
        <begin position="75"/>
        <end position="95"/>
    </location>
</feature>
<organism evidence="8 9">
    <name type="scientific">Castilleja foliolosa</name>
    <dbReference type="NCBI Taxonomy" id="1961234"/>
    <lineage>
        <taxon>Eukaryota</taxon>
        <taxon>Viridiplantae</taxon>
        <taxon>Streptophyta</taxon>
        <taxon>Embryophyta</taxon>
        <taxon>Tracheophyta</taxon>
        <taxon>Spermatophyta</taxon>
        <taxon>Magnoliopsida</taxon>
        <taxon>eudicotyledons</taxon>
        <taxon>Gunneridae</taxon>
        <taxon>Pentapetalae</taxon>
        <taxon>asterids</taxon>
        <taxon>lamiids</taxon>
        <taxon>Lamiales</taxon>
        <taxon>Orobanchaceae</taxon>
        <taxon>Pedicularideae</taxon>
        <taxon>Castillejinae</taxon>
        <taxon>Castilleja</taxon>
    </lineage>
</organism>
<evidence type="ECO:0000313" key="8">
    <source>
        <dbReference type="EMBL" id="KAL3649215.1"/>
    </source>
</evidence>
<feature type="compositionally biased region" description="Polar residues" evidence="5">
    <location>
        <begin position="45"/>
        <end position="54"/>
    </location>
</feature>
<keyword evidence="2 6" id="KW-0812">Transmembrane</keyword>
<evidence type="ECO:0000256" key="1">
    <source>
        <dbReference type="ARBA" id="ARBA00004167"/>
    </source>
</evidence>
<dbReference type="PANTHER" id="PTHR31234">
    <property type="entry name" value="LATE EMBRYOGENESIS ABUNDANT (LEA) HYDROXYPROLINE-RICH GLYCOPROTEIN FAMILY"/>
    <property type="match status" value="1"/>
</dbReference>
<sequence>MSSSSSEPRPPPPPALQKSLSRRVSFNEATFKNARPVRPPPSEYSIDTESQNSDHFGRRRGCLSACSSCCACTSIIIAVLVTLILLLGGIFFAFVQSNLPEVRLHRLDVNELEVNGDTLSANFEVRLNATNDSGTTELGYRGLTAAISSAGVKLGYVQLADMHQQPHNTTDIRVRSVVKNMTVEEAAGKELLDDNEKRLLVIDLVVRGHMDFYFGGRRLSGLPFKIDCHSIDQSEIDNGRAPKCNTNLSPLS</sequence>
<feature type="region of interest" description="Disordered" evidence="5">
    <location>
        <begin position="1"/>
        <end position="54"/>
    </location>
</feature>
<evidence type="ECO:0000256" key="6">
    <source>
        <dbReference type="SAM" id="Phobius"/>
    </source>
</evidence>
<keyword evidence="9" id="KW-1185">Reference proteome</keyword>
<dbReference type="Pfam" id="PF03168">
    <property type="entry name" value="LEA_2"/>
    <property type="match status" value="1"/>
</dbReference>
<dbReference type="InterPro" id="IPR044839">
    <property type="entry name" value="NDR1-like"/>
</dbReference>
<evidence type="ECO:0000256" key="3">
    <source>
        <dbReference type="ARBA" id="ARBA00022989"/>
    </source>
</evidence>
<comment type="caution">
    <text evidence="8">The sequence shown here is derived from an EMBL/GenBank/DDBJ whole genome shotgun (WGS) entry which is preliminary data.</text>
</comment>
<evidence type="ECO:0000256" key="2">
    <source>
        <dbReference type="ARBA" id="ARBA00022692"/>
    </source>
</evidence>
<evidence type="ECO:0000259" key="7">
    <source>
        <dbReference type="Pfam" id="PF03168"/>
    </source>
</evidence>
<feature type="compositionally biased region" description="Polar residues" evidence="5">
    <location>
        <begin position="18"/>
        <end position="30"/>
    </location>
</feature>
<dbReference type="InterPro" id="IPR004864">
    <property type="entry name" value="LEA_2"/>
</dbReference>
<gene>
    <name evidence="8" type="ORF">CASFOL_005618</name>
</gene>
<evidence type="ECO:0000256" key="4">
    <source>
        <dbReference type="ARBA" id="ARBA00023136"/>
    </source>
</evidence>
<name>A0ABD3E3Y9_9LAMI</name>
<dbReference type="EMBL" id="JAVIJP010000007">
    <property type="protein sequence ID" value="KAL3649215.1"/>
    <property type="molecule type" value="Genomic_DNA"/>
</dbReference>
<proteinExistence type="predicted"/>
<dbReference type="GO" id="GO:0016020">
    <property type="term" value="C:membrane"/>
    <property type="evidence" value="ECO:0007669"/>
    <property type="project" value="UniProtKB-SubCell"/>
</dbReference>
<protein>
    <recommendedName>
        <fullName evidence="7">Late embryogenesis abundant protein LEA-2 subgroup domain-containing protein</fullName>
    </recommendedName>
</protein>
<reference evidence="9" key="1">
    <citation type="journal article" date="2024" name="IScience">
        <title>Strigolactones Initiate the Formation of Haustorium-like Structures in Castilleja.</title>
        <authorList>
            <person name="Buerger M."/>
            <person name="Peterson D."/>
            <person name="Chory J."/>
        </authorList>
    </citation>
    <scope>NUCLEOTIDE SEQUENCE [LARGE SCALE GENOMIC DNA]</scope>
</reference>
<dbReference type="PANTHER" id="PTHR31234:SF32">
    <property type="entry name" value="LATE EMBRYOGENESIS ABUNDANT (LEA) HYDROXYPROLINE-RICH GLYCOPROTEIN FAMILY"/>
    <property type="match status" value="1"/>
</dbReference>
<dbReference type="AlphaFoldDB" id="A0ABD3E3Y9"/>
<comment type="subcellular location">
    <subcellularLocation>
        <location evidence="1">Membrane</location>
        <topology evidence="1">Single-pass membrane protein</topology>
    </subcellularLocation>
</comment>
<keyword evidence="4 6" id="KW-0472">Membrane</keyword>